<name>A0A099JW44_9MICO</name>
<dbReference type="Proteomes" id="UP000029864">
    <property type="component" value="Unassembled WGS sequence"/>
</dbReference>
<evidence type="ECO:0000313" key="5">
    <source>
        <dbReference type="Proteomes" id="UP000561726"/>
    </source>
</evidence>
<dbReference type="SUPFAM" id="SSF55298">
    <property type="entry name" value="YjgF-like"/>
    <property type="match status" value="1"/>
</dbReference>
<gene>
    <name evidence="3" type="ORF">BJ997_000026</name>
    <name evidence="2" type="ORF">GY21_00675</name>
</gene>
<dbReference type="GO" id="GO:0019239">
    <property type="term" value="F:deaminase activity"/>
    <property type="evidence" value="ECO:0007669"/>
    <property type="project" value="TreeGrafter"/>
</dbReference>
<organism evidence="2 4">
    <name type="scientific">Cryobacterium roopkundense</name>
    <dbReference type="NCBI Taxonomy" id="1001240"/>
    <lineage>
        <taxon>Bacteria</taxon>
        <taxon>Bacillati</taxon>
        <taxon>Actinomycetota</taxon>
        <taxon>Actinomycetes</taxon>
        <taxon>Micrococcales</taxon>
        <taxon>Microbacteriaceae</taxon>
        <taxon>Cryobacterium</taxon>
    </lineage>
</organism>
<proteinExistence type="inferred from homology"/>
<dbReference type="Proteomes" id="UP000561726">
    <property type="component" value="Unassembled WGS sequence"/>
</dbReference>
<protein>
    <submittedName>
        <fullName evidence="3">Enamine deaminase RidA (YjgF/YER057c/UK114 family)</fullName>
    </submittedName>
</protein>
<dbReference type="PANTHER" id="PTHR11803:SF58">
    <property type="entry name" value="PROTEIN HMF1-RELATED"/>
    <property type="match status" value="1"/>
</dbReference>
<dbReference type="eggNOG" id="COG0251">
    <property type="taxonomic scope" value="Bacteria"/>
</dbReference>
<accession>A0A099JW44</accession>
<evidence type="ECO:0000256" key="1">
    <source>
        <dbReference type="ARBA" id="ARBA00010552"/>
    </source>
</evidence>
<dbReference type="STRING" id="1001240.GY21_00675"/>
<dbReference type="GO" id="GO:0005829">
    <property type="term" value="C:cytosol"/>
    <property type="evidence" value="ECO:0007669"/>
    <property type="project" value="TreeGrafter"/>
</dbReference>
<dbReference type="Gene3D" id="3.30.1330.40">
    <property type="entry name" value="RutC-like"/>
    <property type="match status" value="1"/>
</dbReference>
<comment type="caution">
    <text evidence="2">The sequence shown here is derived from an EMBL/GenBank/DDBJ whole genome shotgun (WGS) entry which is preliminary data.</text>
</comment>
<reference evidence="2 4" key="1">
    <citation type="submission" date="2014-08" db="EMBL/GenBank/DDBJ databases">
        <authorList>
            <person name="Sisinthy S."/>
        </authorList>
    </citation>
    <scope>NUCLEOTIDE SEQUENCE [LARGE SCALE GENOMIC DNA]</scope>
    <source>
        <strain evidence="2 4">RuG17</strain>
    </source>
</reference>
<dbReference type="PANTHER" id="PTHR11803">
    <property type="entry name" value="2-IMINOBUTANOATE/2-IMINOPROPANOATE DEAMINASE RIDA"/>
    <property type="match status" value="1"/>
</dbReference>
<keyword evidence="4" id="KW-1185">Reference proteome</keyword>
<dbReference type="EMBL" id="JPXF01000002">
    <property type="protein sequence ID" value="KGJ82320.1"/>
    <property type="molecule type" value="Genomic_DNA"/>
</dbReference>
<dbReference type="EMBL" id="JACHBQ010000001">
    <property type="protein sequence ID" value="MBB5639478.1"/>
    <property type="molecule type" value="Genomic_DNA"/>
</dbReference>
<dbReference type="OrthoDB" id="3212792at2"/>
<dbReference type="RefSeq" id="WP_035834564.1">
    <property type="nucleotide sequence ID" value="NZ_JACHBQ010000001.1"/>
</dbReference>
<sequence>MTVTKINTASVHRNVAFAQGTLVDPGRRLMFIGGQNGVNSRGVVVGDDTLSQTRQALRNLLAVLAEVGATQENVAKMTVHLTENADFGQAFAASASEWGQHPTAITVLRVAGLANPDFLVEIDAVAAL</sequence>
<evidence type="ECO:0000313" key="2">
    <source>
        <dbReference type="EMBL" id="KGJ82320.1"/>
    </source>
</evidence>
<evidence type="ECO:0000313" key="4">
    <source>
        <dbReference type="Proteomes" id="UP000029864"/>
    </source>
</evidence>
<dbReference type="Pfam" id="PF01042">
    <property type="entry name" value="Ribonuc_L-PSP"/>
    <property type="match status" value="1"/>
</dbReference>
<dbReference type="CDD" id="cd00448">
    <property type="entry name" value="YjgF_YER057c_UK114_family"/>
    <property type="match status" value="1"/>
</dbReference>
<dbReference type="InterPro" id="IPR006175">
    <property type="entry name" value="YjgF/YER057c/UK114"/>
</dbReference>
<reference evidence="3 5" key="2">
    <citation type="submission" date="2020-08" db="EMBL/GenBank/DDBJ databases">
        <title>Sequencing the genomes of 1000 actinobacteria strains.</title>
        <authorList>
            <person name="Klenk H.-P."/>
        </authorList>
    </citation>
    <scope>NUCLEOTIDE SEQUENCE [LARGE SCALE GENOMIC DNA]</scope>
    <source>
        <strain evidence="3 5">DSM 21065</strain>
    </source>
</reference>
<dbReference type="AlphaFoldDB" id="A0A099JW44"/>
<comment type="similarity">
    <text evidence="1">Belongs to the RutC family.</text>
</comment>
<dbReference type="InterPro" id="IPR035959">
    <property type="entry name" value="RutC-like_sf"/>
</dbReference>
<evidence type="ECO:0000313" key="3">
    <source>
        <dbReference type="EMBL" id="MBB5639478.1"/>
    </source>
</evidence>